<dbReference type="GO" id="GO:0016491">
    <property type="term" value="F:oxidoreductase activity"/>
    <property type="evidence" value="ECO:0007669"/>
    <property type="project" value="InterPro"/>
</dbReference>
<dbReference type="AlphaFoldDB" id="A0A2I1D0B3"/>
<dbReference type="Pfam" id="PF04116">
    <property type="entry name" value="FA_hydroxylase"/>
    <property type="match status" value="1"/>
</dbReference>
<dbReference type="Proteomes" id="UP000234254">
    <property type="component" value="Unassembled WGS sequence"/>
</dbReference>
<dbReference type="EMBL" id="MSFM01000008">
    <property type="protein sequence ID" value="PKY03320.1"/>
    <property type="molecule type" value="Genomic_DNA"/>
</dbReference>
<accession>A0A2I1D0B3</accession>
<dbReference type="InterPro" id="IPR006694">
    <property type="entry name" value="Fatty_acid_hydroxylase"/>
</dbReference>
<comment type="caution">
    <text evidence="7">The sequence shown here is derived from an EMBL/GenBank/DDBJ whole genome shotgun (WGS) entry which is preliminary data.</text>
</comment>
<dbReference type="InterPro" id="IPR050307">
    <property type="entry name" value="Sterol_Desaturase_Related"/>
</dbReference>
<evidence type="ECO:0000256" key="3">
    <source>
        <dbReference type="ARBA" id="ARBA00022989"/>
    </source>
</evidence>
<comment type="subcellular location">
    <subcellularLocation>
        <location evidence="1">Membrane</location>
    </subcellularLocation>
</comment>
<dbReference type="GeneID" id="36541121"/>
<dbReference type="RefSeq" id="XP_024691914.1">
    <property type="nucleotide sequence ID" value="XM_024833597.1"/>
</dbReference>
<dbReference type="PANTHER" id="PTHR11863">
    <property type="entry name" value="STEROL DESATURASE"/>
    <property type="match status" value="1"/>
</dbReference>
<dbReference type="GO" id="GO:0008610">
    <property type="term" value="P:lipid biosynthetic process"/>
    <property type="evidence" value="ECO:0007669"/>
    <property type="project" value="InterPro"/>
</dbReference>
<gene>
    <name evidence="7" type="ORF">P168DRAFT_238133</name>
</gene>
<evidence type="ECO:0000313" key="7">
    <source>
        <dbReference type="EMBL" id="PKY03320.1"/>
    </source>
</evidence>
<evidence type="ECO:0000256" key="4">
    <source>
        <dbReference type="ARBA" id="ARBA00023136"/>
    </source>
</evidence>
<keyword evidence="2 5" id="KW-0812">Transmembrane</keyword>
<dbReference type="OrthoDB" id="408954at2759"/>
<name>A0A2I1D0B3_ASPC2</name>
<dbReference type="VEuPathDB" id="FungiDB:P168DRAFT_238133"/>
<evidence type="ECO:0000256" key="2">
    <source>
        <dbReference type="ARBA" id="ARBA00022692"/>
    </source>
</evidence>
<proteinExistence type="predicted"/>
<feature type="transmembrane region" description="Helical" evidence="5">
    <location>
        <begin position="25"/>
        <end position="46"/>
    </location>
</feature>
<feature type="domain" description="Fatty acid hydroxylase" evidence="6">
    <location>
        <begin position="120"/>
        <end position="244"/>
    </location>
</feature>
<evidence type="ECO:0000259" key="6">
    <source>
        <dbReference type="Pfam" id="PF04116"/>
    </source>
</evidence>
<keyword evidence="8" id="KW-1185">Reference proteome</keyword>
<keyword evidence="3 5" id="KW-1133">Transmembrane helix</keyword>
<evidence type="ECO:0000256" key="5">
    <source>
        <dbReference type="SAM" id="Phobius"/>
    </source>
</evidence>
<dbReference type="GO" id="GO:0016020">
    <property type="term" value="C:membrane"/>
    <property type="evidence" value="ECO:0007669"/>
    <property type="project" value="UniProtKB-SubCell"/>
</dbReference>
<protein>
    <submittedName>
        <fullName evidence="7">C-4 sterol methyl oxidase</fullName>
    </submittedName>
</protein>
<reference evidence="7" key="1">
    <citation type="submission" date="2016-12" db="EMBL/GenBank/DDBJ databases">
        <title>The genomes of Aspergillus section Nigri reveals drivers in fungal speciation.</title>
        <authorList>
            <consortium name="DOE Joint Genome Institute"/>
            <person name="Vesth T.C."/>
            <person name="Nybo J."/>
            <person name="Theobald S."/>
            <person name="Brandl J."/>
            <person name="Frisvad J.C."/>
            <person name="Nielsen K.F."/>
            <person name="Lyhne E.K."/>
            <person name="Kogle M.E."/>
            <person name="Kuo A."/>
            <person name="Riley R."/>
            <person name="Clum A."/>
            <person name="Nolan M."/>
            <person name="Lipzen A."/>
            <person name="Salamov A."/>
            <person name="Henrissat B."/>
            <person name="Wiebenga A."/>
            <person name="De vries R.P."/>
            <person name="Grigoriev I.V."/>
            <person name="Mortensen U.H."/>
            <person name="Andersen M.R."/>
            <person name="Baker S.E."/>
        </authorList>
    </citation>
    <scope>NUCLEOTIDE SEQUENCE</scope>
    <source>
        <strain evidence="7">IBT 28561</strain>
    </source>
</reference>
<evidence type="ECO:0000313" key="8">
    <source>
        <dbReference type="Proteomes" id="UP000234254"/>
    </source>
</evidence>
<evidence type="ECO:0000256" key="1">
    <source>
        <dbReference type="ARBA" id="ARBA00004370"/>
    </source>
</evidence>
<organism evidence="7 8">
    <name type="scientific">Aspergillus campestris (strain IBT 28561)</name>
    <dbReference type="NCBI Taxonomy" id="1392248"/>
    <lineage>
        <taxon>Eukaryota</taxon>
        <taxon>Fungi</taxon>
        <taxon>Dikarya</taxon>
        <taxon>Ascomycota</taxon>
        <taxon>Pezizomycotina</taxon>
        <taxon>Eurotiomycetes</taxon>
        <taxon>Eurotiomycetidae</taxon>
        <taxon>Eurotiales</taxon>
        <taxon>Aspergillaceae</taxon>
        <taxon>Aspergillus</taxon>
        <taxon>Aspergillus subgen. Circumdati</taxon>
    </lineage>
</organism>
<sequence>MSTIGKIEQTWASICAHYKPGHIEIIGTIVTQLIGFIFPATIYLLIDSLCPHFSRKHKLQGAQRQPTKTQIRHCIKISLLNQLMSVVIHATTVQFLIGPEHSLLDMSPTLPSVSTLISDFIFGLIAREISFYYVHRTLHHPSIYAHIHKLHHRYTAPISFAAQYAHPVEHILANVLPVTLPLTLKGTHFLSLAGFTLFELWQAAADHSGYDFLKLPPASIHDLHHEKFRVNYSPLGIMDWIHGTDVVGWDRPPVKRDDKGAMKGE</sequence>
<keyword evidence="4 5" id="KW-0472">Membrane</keyword>
<dbReference type="GO" id="GO:0005506">
    <property type="term" value="F:iron ion binding"/>
    <property type="evidence" value="ECO:0007669"/>
    <property type="project" value="InterPro"/>
</dbReference>